<protein>
    <submittedName>
        <fullName evidence="1">(diamondback moth) hypothetical protein</fullName>
    </submittedName>
</protein>
<reference evidence="1" key="1">
    <citation type="submission" date="2020-11" db="EMBL/GenBank/DDBJ databases">
        <authorList>
            <person name="Whiteford S."/>
        </authorList>
    </citation>
    <scope>NUCLEOTIDE SEQUENCE</scope>
</reference>
<proteinExistence type="predicted"/>
<keyword evidence="2" id="KW-1185">Reference proteome</keyword>
<accession>A0A8S4GEL4</accession>
<evidence type="ECO:0000313" key="1">
    <source>
        <dbReference type="EMBL" id="CAG9137312.1"/>
    </source>
</evidence>
<dbReference type="Proteomes" id="UP000653454">
    <property type="component" value="Unassembled WGS sequence"/>
</dbReference>
<gene>
    <name evidence="1" type="ORF">PLXY2_LOCUS15564</name>
</gene>
<name>A0A8S4GEL4_PLUXY</name>
<organism evidence="1 2">
    <name type="scientific">Plutella xylostella</name>
    <name type="common">Diamondback moth</name>
    <name type="synonym">Plutella maculipennis</name>
    <dbReference type="NCBI Taxonomy" id="51655"/>
    <lineage>
        <taxon>Eukaryota</taxon>
        <taxon>Metazoa</taxon>
        <taxon>Ecdysozoa</taxon>
        <taxon>Arthropoda</taxon>
        <taxon>Hexapoda</taxon>
        <taxon>Insecta</taxon>
        <taxon>Pterygota</taxon>
        <taxon>Neoptera</taxon>
        <taxon>Endopterygota</taxon>
        <taxon>Lepidoptera</taxon>
        <taxon>Glossata</taxon>
        <taxon>Ditrysia</taxon>
        <taxon>Yponomeutoidea</taxon>
        <taxon>Plutellidae</taxon>
        <taxon>Plutella</taxon>
    </lineage>
</organism>
<dbReference type="KEGG" id="pxy:105386396"/>
<dbReference type="AlphaFoldDB" id="A0A8S4GEL4"/>
<comment type="caution">
    <text evidence="1">The sequence shown here is derived from an EMBL/GenBank/DDBJ whole genome shotgun (WGS) entry which is preliminary data.</text>
</comment>
<dbReference type="OrthoDB" id="7472325at2759"/>
<evidence type="ECO:0000313" key="2">
    <source>
        <dbReference type="Proteomes" id="UP000653454"/>
    </source>
</evidence>
<sequence>MNMAVQPYSYNAVSFDGSPIEQLILSLGDIFNIRIVWDQQSALLTGALVLAGGVVGGLAGGRLGAAVGAGIGSVTGIGAATALALREVWTDIKEKVKELFFIVFNYLRRLDPVDYVNAIQIVMSCTGTRTELVMTILDFIAHKLGKEVLSSLTAA</sequence>
<dbReference type="EMBL" id="CAJHNJ030000206">
    <property type="protein sequence ID" value="CAG9137312.1"/>
    <property type="molecule type" value="Genomic_DNA"/>
</dbReference>